<dbReference type="OrthoDB" id="3268246at2759"/>
<dbReference type="InterPro" id="IPR005043">
    <property type="entry name" value="XPO2_C"/>
</dbReference>
<dbReference type="STRING" id="2282107.A0A286UEP3"/>
<proteinExistence type="predicted"/>
<comment type="caution">
    <text evidence="2">The sequence shown here is derived from an EMBL/GenBank/DDBJ whole genome shotgun (WGS) entry which is preliminary data.</text>
</comment>
<feature type="domain" description="Exportin-2 C-terminal" evidence="1">
    <location>
        <begin position="1"/>
        <end position="187"/>
    </location>
</feature>
<protein>
    <submittedName>
        <fullName evidence="2">Importin alpha re-exporter</fullName>
    </submittedName>
</protein>
<dbReference type="EMBL" id="NBII01000006">
    <property type="protein sequence ID" value="PAV17964.1"/>
    <property type="molecule type" value="Genomic_DNA"/>
</dbReference>
<dbReference type="GO" id="GO:0031267">
    <property type="term" value="F:small GTPase binding"/>
    <property type="evidence" value="ECO:0007669"/>
    <property type="project" value="InterPro"/>
</dbReference>
<evidence type="ECO:0000313" key="3">
    <source>
        <dbReference type="Proteomes" id="UP000217199"/>
    </source>
</evidence>
<reference evidence="2 3" key="1">
    <citation type="journal article" date="2017" name="Mol. Ecol.">
        <title>Comparative and population genomic landscape of Phellinus noxius: A hypervariable fungus causing root rot in trees.</title>
        <authorList>
            <person name="Chung C.L."/>
            <person name="Lee T.J."/>
            <person name="Akiba M."/>
            <person name="Lee H.H."/>
            <person name="Kuo T.H."/>
            <person name="Liu D."/>
            <person name="Ke H.M."/>
            <person name="Yokoi T."/>
            <person name="Roa M.B."/>
            <person name="Lu M.J."/>
            <person name="Chang Y.Y."/>
            <person name="Ann P.J."/>
            <person name="Tsai J.N."/>
            <person name="Chen C.Y."/>
            <person name="Tzean S.S."/>
            <person name="Ota Y."/>
            <person name="Hattori T."/>
            <person name="Sahashi N."/>
            <person name="Liou R.F."/>
            <person name="Kikuchi T."/>
            <person name="Tsai I.J."/>
        </authorList>
    </citation>
    <scope>NUCLEOTIDE SEQUENCE [LARGE SCALE GENOMIC DNA]</scope>
    <source>
        <strain evidence="2 3">FFPRI411160</strain>
    </source>
</reference>
<organism evidence="2 3">
    <name type="scientific">Pyrrhoderma noxium</name>
    <dbReference type="NCBI Taxonomy" id="2282107"/>
    <lineage>
        <taxon>Eukaryota</taxon>
        <taxon>Fungi</taxon>
        <taxon>Dikarya</taxon>
        <taxon>Basidiomycota</taxon>
        <taxon>Agaricomycotina</taxon>
        <taxon>Agaricomycetes</taxon>
        <taxon>Hymenochaetales</taxon>
        <taxon>Hymenochaetaceae</taxon>
        <taxon>Pyrrhoderma</taxon>
    </lineage>
</organism>
<dbReference type="Gene3D" id="1.25.10.10">
    <property type="entry name" value="Leucine-rich Repeat Variant"/>
    <property type="match status" value="1"/>
</dbReference>
<dbReference type="Pfam" id="PF03378">
    <property type="entry name" value="CAS_CSE1"/>
    <property type="match status" value="1"/>
</dbReference>
<sequence>MLLTRLQTARTDNYTYYLVYFFMYLAAVDVEGLTPDFLVGAVEQVQPQLWSQLLKNVVVPQLSKMLPKDRKVVIVGLTKLLIQSNIMFSDPSISQWPGLFSELAGLFTQSKHLQSAQSTAAEDPDEVLRSLDFEEQGAGYQAAYSKLAASESIPVDPVASITDIRAFVGEKLSEAVSRDPRIHGLIESSTVGPTGTVTSGFIQNLVSSGYQL</sequence>
<gene>
    <name evidence="2" type="ORF">PNOK_0645000</name>
</gene>
<evidence type="ECO:0000259" key="1">
    <source>
        <dbReference type="Pfam" id="PF03378"/>
    </source>
</evidence>
<dbReference type="SUPFAM" id="SSF48371">
    <property type="entry name" value="ARM repeat"/>
    <property type="match status" value="1"/>
</dbReference>
<name>A0A286UEP3_9AGAM</name>
<dbReference type="AlphaFoldDB" id="A0A286UEP3"/>
<keyword evidence="3" id="KW-1185">Reference proteome</keyword>
<evidence type="ECO:0000313" key="2">
    <source>
        <dbReference type="EMBL" id="PAV17964.1"/>
    </source>
</evidence>
<dbReference type="Proteomes" id="UP000217199">
    <property type="component" value="Unassembled WGS sequence"/>
</dbReference>
<dbReference type="InParanoid" id="A0A286UEP3"/>
<dbReference type="InterPro" id="IPR016024">
    <property type="entry name" value="ARM-type_fold"/>
</dbReference>
<dbReference type="InterPro" id="IPR011989">
    <property type="entry name" value="ARM-like"/>
</dbReference>
<accession>A0A286UEP3</accession>